<dbReference type="AlphaFoldDB" id="X1EIF7"/>
<protein>
    <submittedName>
        <fullName evidence="1">Uncharacterized protein</fullName>
    </submittedName>
</protein>
<evidence type="ECO:0000313" key="1">
    <source>
        <dbReference type="EMBL" id="GAH16904.1"/>
    </source>
</evidence>
<name>X1EIF7_9ZZZZ</name>
<gene>
    <name evidence="1" type="ORF">S01H4_53092</name>
</gene>
<reference evidence="1" key="1">
    <citation type="journal article" date="2014" name="Front. Microbiol.">
        <title>High frequency of phylogenetically diverse reductive dehalogenase-homologous genes in deep subseafloor sedimentary metagenomes.</title>
        <authorList>
            <person name="Kawai M."/>
            <person name="Futagami T."/>
            <person name="Toyoda A."/>
            <person name="Takaki Y."/>
            <person name="Nishi S."/>
            <person name="Hori S."/>
            <person name="Arai W."/>
            <person name="Tsubouchi T."/>
            <person name="Morono Y."/>
            <person name="Uchiyama I."/>
            <person name="Ito T."/>
            <person name="Fujiyama A."/>
            <person name="Inagaki F."/>
            <person name="Takami H."/>
        </authorList>
    </citation>
    <scope>NUCLEOTIDE SEQUENCE</scope>
    <source>
        <strain evidence="1">Expedition CK06-06</strain>
    </source>
</reference>
<organism evidence="1">
    <name type="scientific">marine sediment metagenome</name>
    <dbReference type="NCBI Taxonomy" id="412755"/>
    <lineage>
        <taxon>unclassified sequences</taxon>
        <taxon>metagenomes</taxon>
        <taxon>ecological metagenomes</taxon>
    </lineage>
</organism>
<feature type="non-terminal residue" evidence="1">
    <location>
        <position position="1"/>
    </location>
</feature>
<comment type="caution">
    <text evidence="1">The sequence shown here is derived from an EMBL/GenBank/DDBJ whole genome shotgun (WGS) entry which is preliminary data.</text>
</comment>
<proteinExistence type="predicted"/>
<accession>X1EIF7</accession>
<sequence>ASGQVNITAMNMADGSAIDAIAVGEKFRIKIQRDCNNGTDDASGDAEFHALELQEL</sequence>
<dbReference type="EMBL" id="BART01030398">
    <property type="protein sequence ID" value="GAH16904.1"/>
    <property type="molecule type" value="Genomic_DNA"/>
</dbReference>